<gene>
    <name evidence="8" type="ORF">C8Q69DRAFT_171981</name>
</gene>
<keyword evidence="5" id="KW-0325">Glycoprotein</keyword>
<evidence type="ECO:0000313" key="9">
    <source>
        <dbReference type="Proteomes" id="UP000283841"/>
    </source>
</evidence>
<dbReference type="InterPro" id="IPR033124">
    <property type="entry name" value="Ser_caboxypep_his_AS"/>
</dbReference>
<dbReference type="PRINTS" id="PR00724">
    <property type="entry name" value="CRBOXYPTASEC"/>
</dbReference>
<sequence length="732" mass="78684">MITPYAYSLLCRLLSVALVLSGLVDHALGGFPPSAADSDIKTIRSPVDGNITIRYKSPPVGTCMTVFSTQKQYTGYVHLPPFTLAPVQQNYSINTFFWFVEARESPETAPLTIYINGGPGSSSMVGMFQEVGPCEVVEISKDKLGTQAREWGWDRSSNILFIDQPNQVGFSYDKLTNGSLDLLSSNYSFPPADVPPGQPAYTFLNGTFSSNNPANTANTTAIAARAVWHMLQGFLGAFPQYNPGLRANETQNGPVGINLFTESYGGKYGPAFAEYWEEQNDKLKNGTLPQNGTLEIHLVSLGIMQGCIDDLVQGPFYPRFAYENSYGIQAISLADQQEAASAFVAEGGCQQRIESCRAAVASMDPEGDGDNSVANRICADAQQYCNDNIVGYYSQSGLSVYDISQAVLDPFPSNTYLEYLNSEAVQSAIGVPVNFTSTSNAVATAFQQTGDYDRGGQISDLASLLERGVRVALIYGDRDYICNWEGGEAISFSVAAALSSYLSPFNLAGYAPIVTNTSYVGGVVRQVANFSFSRIYDAGHLIPAYQPETLFTLFTRIILGSDLSSGEPVDLSTFRTDGYANATATNTAPAKASPTCYLRSVEDTCDSTQIDMLESGHGVIINGILYKEESDWKSPTSGAKDSEGDSEPIGVPGTASITIGPSSTNEPSSDTDRGSHHGSTTTTTPATGVFTATSTPSMVGQRAAANSIIIKIPSRSYIFLIMWMSYLLQIIL</sequence>
<feature type="signal peptide" evidence="6">
    <location>
        <begin position="1"/>
        <end position="29"/>
    </location>
</feature>
<proteinExistence type="inferred from homology"/>
<organism evidence="8 9">
    <name type="scientific">Byssochlamys spectabilis</name>
    <name type="common">Paecilomyces variotii</name>
    <dbReference type="NCBI Taxonomy" id="264951"/>
    <lineage>
        <taxon>Eukaryota</taxon>
        <taxon>Fungi</taxon>
        <taxon>Dikarya</taxon>
        <taxon>Ascomycota</taxon>
        <taxon>Pezizomycotina</taxon>
        <taxon>Eurotiomycetes</taxon>
        <taxon>Eurotiomycetidae</taxon>
        <taxon>Eurotiales</taxon>
        <taxon>Thermoascaceae</taxon>
        <taxon>Paecilomyces</taxon>
    </lineage>
</organism>
<comment type="caution">
    <text evidence="8">The sequence shown here is derived from an EMBL/GenBank/DDBJ whole genome shotgun (WGS) entry which is preliminary data.</text>
</comment>
<dbReference type="STRING" id="264951.A0A443I324"/>
<keyword evidence="9" id="KW-1185">Reference proteome</keyword>
<comment type="similarity">
    <text evidence="1 6">Belongs to the peptidase S10 family.</text>
</comment>
<dbReference type="Gene3D" id="3.40.50.1820">
    <property type="entry name" value="alpha/beta hydrolase"/>
    <property type="match status" value="1"/>
</dbReference>
<reference evidence="8 9" key="1">
    <citation type="journal article" date="2018" name="Front. Microbiol.">
        <title>Genomic and genetic insights into a cosmopolitan fungus, Paecilomyces variotii (Eurotiales).</title>
        <authorList>
            <person name="Urquhart A.S."/>
            <person name="Mondo S.J."/>
            <person name="Makela M.R."/>
            <person name="Hane J.K."/>
            <person name="Wiebenga A."/>
            <person name="He G."/>
            <person name="Mihaltcheva S."/>
            <person name="Pangilinan J."/>
            <person name="Lipzen A."/>
            <person name="Barry K."/>
            <person name="de Vries R.P."/>
            <person name="Grigoriev I.V."/>
            <person name="Idnurm A."/>
        </authorList>
    </citation>
    <scope>NUCLEOTIDE SEQUENCE [LARGE SCALE GENOMIC DNA]</scope>
    <source>
        <strain evidence="8 9">CBS 101075</strain>
    </source>
</reference>
<keyword evidence="4 6" id="KW-0378">Hydrolase</keyword>
<keyword evidence="3 6" id="KW-0645">Protease</keyword>
<dbReference type="InterPro" id="IPR029058">
    <property type="entry name" value="AB_hydrolase_fold"/>
</dbReference>
<dbReference type="VEuPathDB" id="FungiDB:C8Q69DRAFT_171981"/>
<evidence type="ECO:0000256" key="5">
    <source>
        <dbReference type="ARBA" id="ARBA00023180"/>
    </source>
</evidence>
<dbReference type="PANTHER" id="PTHR11802:SF404">
    <property type="entry name" value="CARBOXYPEPTIDASE"/>
    <property type="match status" value="1"/>
</dbReference>
<dbReference type="AlphaFoldDB" id="A0A443I324"/>
<evidence type="ECO:0000256" key="2">
    <source>
        <dbReference type="ARBA" id="ARBA00022645"/>
    </source>
</evidence>
<evidence type="ECO:0000256" key="3">
    <source>
        <dbReference type="ARBA" id="ARBA00022670"/>
    </source>
</evidence>
<protein>
    <recommendedName>
        <fullName evidence="6">Carboxypeptidase</fullName>
        <ecNumber evidence="6">3.4.16.-</ecNumber>
    </recommendedName>
</protein>
<evidence type="ECO:0000256" key="4">
    <source>
        <dbReference type="ARBA" id="ARBA00022801"/>
    </source>
</evidence>
<dbReference type="Pfam" id="PF00450">
    <property type="entry name" value="Peptidase_S10"/>
    <property type="match status" value="1"/>
</dbReference>
<dbReference type="InterPro" id="IPR001563">
    <property type="entry name" value="Peptidase_S10"/>
</dbReference>
<keyword evidence="6" id="KW-0732">Signal</keyword>
<dbReference type="GO" id="GO:0006508">
    <property type="term" value="P:proteolysis"/>
    <property type="evidence" value="ECO:0007669"/>
    <property type="project" value="UniProtKB-KW"/>
</dbReference>
<dbReference type="EMBL" id="RCNU01000002">
    <property type="protein sequence ID" value="RWQ98445.1"/>
    <property type="molecule type" value="Genomic_DNA"/>
</dbReference>
<feature type="chain" id="PRO_5018815495" description="Carboxypeptidase" evidence="6">
    <location>
        <begin position="30"/>
        <end position="732"/>
    </location>
</feature>
<dbReference type="GO" id="GO:0000324">
    <property type="term" value="C:fungal-type vacuole"/>
    <property type="evidence" value="ECO:0007669"/>
    <property type="project" value="TreeGrafter"/>
</dbReference>
<dbReference type="PANTHER" id="PTHR11802">
    <property type="entry name" value="SERINE PROTEASE FAMILY S10 SERINE CARBOXYPEPTIDASE"/>
    <property type="match status" value="1"/>
</dbReference>
<dbReference type="GO" id="GO:0004185">
    <property type="term" value="F:serine-type carboxypeptidase activity"/>
    <property type="evidence" value="ECO:0007669"/>
    <property type="project" value="UniProtKB-UniRule"/>
</dbReference>
<feature type="region of interest" description="Disordered" evidence="7">
    <location>
        <begin position="631"/>
        <end position="693"/>
    </location>
</feature>
<name>A0A443I324_BYSSP</name>
<evidence type="ECO:0000256" key="6">
    <source>
        <dbReference type="RuleBase" id="RU361156"/>
    </source>
</evidence>
<dbReference type="EC" id="3.4.16.-" evidence="6"/>
<feature type="compositionally biased region" description="Polar residues" evidence="7">
    <location>
        <begin position="655"/>
        <end position="668"/>
    </location>
</feature>
<dbReference type="PROSITE" id="PS00560">
    <property type="entry name" value="CARBOXYPEPT_SER_HIS"/>
    <property type="match status" value="1"/>
</dbReference>
<keyword evidence="2 6" id="KW-0121">Carboxypeptidase</keyword>
<dbReference type="Proteomes" id="UP000283841">
    <property type="component" value="Unassembled WGS sequence"/>
</dbReference>
<feature type="compositionally biased region" description="Low complexity" evidence="7">
    <location>
        <begin position="678"/>
        <end position="693"/>
    </location>
</feature>
<dbReference type="SUPFAM" id="SSF53474">
    <property type="entry name" value="alpha/beta-Hydrolases"/>
    <property type="match status" value="1"/>
</dbReference>
<accession>A0A443I324</accession>
<dbReference type="PROSITE" id="PS00131">
    <property type="entry name" value="CARBOXYPEPT_SER_SER"/>
    <property type="match status" value="1"/>
</dbReference>
<evidence type="ECO:0000256" key="7">
    <source>
        <dbReference type="SAM" id="MobiDB-lite"/>
    </source>
</evidence>
<dbReference type="InterPro" id="IPR018202">
    <property type="entry name" value="Ser_caboxypep_ser_AS"/>
</dbReference>
<dbReference type="GeneID" id="39595047"/>
<evidence type="ECO:0000313" key="8">
    <source>
        <dbReference type="EMBL" id="RWQ98445.1"/>
    </source>
</evidence>
<evidence type="ECO:0000256" key="1">
    <source>
        <dbReference type="ARBA" id="ARBA00009431"/>
    </source>
</evidence>
<dbReference type="RefSeq" id="XP_028488090.1">
    <property type="nucleotide sequence ID" value="XM_028625770.1"/>
</dbReference>